<feature type="region of interest" description="Disordered" evidence="5">
    <location>
        <begin position="1"/>
        <end position="20"/>
    </location>
</feature>
<feature type="zinc finger region" description="C3H1-type" evidence="4">
    <location>
        <begin position="263"/>
        <end position="290"/>
    </location>
</feature>
<dbReference type="Pfam" id="PF00642">
    <property type="entry name" value="zf-CCCH"/>
    <property type="match status" value="1"/>
</dbReference>
<feature type="compositionally biased region" description="Basic and acidic residues" evidence="5">
    <location>
        <begin position="652"/>
        <end position="671"/>
    </location>
</feature>
<keyword evidence="3 4" id="KW-0862">Zinc</keyword>
<feature type="compositionally biased region" description="Basic and acidic residues" evidence="5">
    <location>
        <begin position="587"/>
        <end position="601"/>
    </location>
</feature>
<feature type="domain" description="C3H1-type" evidence="6">
    <location>
        <begin position="263"/>
        <end position="290"/>
    </location>
</feature>
<dbReference type="InterPro" id="IPR000571">
    <property type="entry name" value="Znf_CCCH"/>
</dbReference>
<feature type="region of interest" description="Disordered" evidence="5">
    <location>
        <begin position="632"/>
        <end position="680"/>
    </location>
</feature>
<evidence type="ECO:0000256" key="5">
    <source>
        <dbReference type="SAM" id="MobiDB-lite"/>
    </source>
</evidence>
<name>A0A4Z0YE92_9PEZI</name>
<dbReference type="Gene3D" id="4.10.1000.10">
    <property type="entry name" value="Zinc finger, CCCH-type"/>
    <property type="match status" value="1"/>
</dbReference>
<evidence type="ECO:0000259" key="6">
    <source>
        <dbReference type="PROSITE" id="PS50103"/>
    </source>
</evidence>
<dbReference type="Proteomes" id="UP000297716">
    <property type="component" value="Unassembled WGS sequence"/>
</dbReference>
<keyword evidence="8" id="KW-1185">Reference proteome</keyword>
<feature type="compositionally biased region" description="Basic and acidic residues" evidence="5">
    <location>
        <begin position="438"/>
        <end position="451"/>
    </location>
</feature>
<feature type="compositionally biased region" description="Basic residues" evidence="5">
    <location>
        <begin position="475"/>
        <end position="492"/>
    </location>
</feature>
<accession>A0A4Z0YE92</accession>
<dbReference type="STRING" id="37992.A0A4Z0YE92"/>
<dbReference type="PROSITE" id="PS50103">
    <property type="entry name" value="ZF_C3H1"/>
    <property type="match status" value="1"/>
</dbReference>
<organism evidence="7 8">
    <name type="scientific">Xylaria hypoxylon</name>
    <dbReference type="NCBI Taxonomy" id="37992"/>
    <lineage>
        <taxon>Eukaryota</taxon>
        <taxon>Fungi</taxon>
        <taxon>Dikarya</taxon>
        <taxon>Ascomycota</taxon>
        <taxon>Pezizomycotina</taxon>
        <taxon>Sordariomycetes</taxon>
        <taxon>Xylariomycetidae</taxon>
        <taxon>Xylariales</taxon>
        <taxon>Xylariaceae</taxon>
        <taxon>Xylaria</taxon>
    </lineage>
</organism>
<feature type="compositionally biased region" description="Polar residues" evidence="5">
    <location>
        <begin position="402"/>
        <end position="415"/>
    </location>
</feature>
<dbReference type="SMART" id="SM00356">
    <property type="entry name" value="ZnF_C3H1"/>
    <property type="match status" value="1"/>
</dbReference>
<evidence type="ECO:0000256" key="3">
    <source>
        <dbReference type="ARBA" id="ARBA00022833"/>
    </source>
</evidence>
<keyword evidence="2 4" id="KW-0863">Zinc-finger</keyword>
<gene>
    <name evidence="7" type="ORF">E0Z10_g6208</name>
</gene>
<feature type="compositionally biased region" description="Basic and acidic residues" evidence="5">
    <location>
        <begin position="563"/>
        <end position="572"/>
    </location>
</feature>
<sequence length="680" mass="73827">MVSSYGNGRKKEKQSKRRNEAVQFTIPASQSLPQITLPLYYIERQGVTHHMASGTIMQPGPNVPLIAVDQLPPWVNVLGVPCELGREQATNLSSLGVVPRGKPYEVYTTPAHVSKVPGSQMDPTAQPFTSQKGRLASELTILSGNGSPQMKHDIISAGRARNIVGDRPLIGLHERLPSPAPLEPPPGNPYPVMYTTAPYGTGGAIQRQRDSEEHPAERLLHASYRSGFGHAGAAEHAPLFPFSSCSSTSSVSSSSTATITAKKSKPRCCHWYRSGTCRFGELCRYHHEMPETTQGLQEVGSESHPPWRAQLMSQHVQNNADSNPNAVRQHTRSGVVIGSDVGIMGDIPGLYTYPMHMNTAAAAAAGASMQGIPSGYLGRQHLHTQVQAQQFRDNALSINSSSYTSAFGHDSPSSQPSSRREKKKKGKPALPPQQQQKQRQDKSRDVEDKNTASHGSDGSDDNSDTGTPIAGDKCHQHRASRTTTKKAKAKAGKNRERRGSSMSTLASPDPSHNATTRDLSRRPSASLSADSSENADDTLATKRASSPSTHKKGHQSHSSRFPSEARDKDRNQDPTSKTTAAGQYPEESDHQPRSQTRDPPRLRHVSYSPDILEQEIALAEAVEEEKWKAKVKTEAKAEGRTVPTETSTSAGEDGKMDGSHEGQRTEAHKDGDEIEDLISF</sequence>
<dbReference type="OrthoDB" id="411372at2759"/>
<comment type="caution">
    <text evidence="7">The sequence shown here is derived from an EMBL/GenBank/DDBJ whole genome shotgun (WGS) entry which is preliminary data.</text>
</comment>
<protein>
    <recommendedName>
        <fullName evidence="6">C3H1-type domain-containing protein</fullName>
    </recommendedName>
</protein>
<evidence type="ECO:0000313" key="8">
    <source>
        <dbReference type="Proteomes" id="UP000297716"/>
    </source>
</evidence>
<evidence type="ECO:0000256" key="2">
    <source>
        <dbReference type="ARBA" id="ARBA00022771"/>
    </source>
</evidence>
<reference evidence="7 8" key="1">
    <citation type="submission" date="2019-03" db="EMBL/GenBank/DDBJ databases">
        <title>Draft genome sequence of Xylaria hypoxylon DSM 108379, a ubiquitous saprotrophic-parasitic fungi on hardwood.</title>
        <authorList>
            <person name="Buettner E."/>
            <person name="Leonhardt S."/>
            <person name="Gebauer A.M."/>
            <person name="Liers C."/>
            <person name="Hofrichter M."/>
            <person name="Kellner H."/>
        </authorList>
    </citation>
    <scope>NUCLEOTIDE SEQUENCE [LARGE SCALE GENOMIC DNA]</scope>
    <source>
        <strain evidence="7 8">DSM 108379</strain>
    </source>
</reference>
<dbReference type="GO" id="GO:0008270">
    <property type="term" value="F:zinc ion binding"/>
    <property type="evidence" value="ECO:0007669"/>
    <property type="project" value="UniProtKB-KW"/>
</dbReference>
<dbReference type="SUPFAM" id="SSF90229">
    <property type="entry name" value="CCCH zinc finger"/>
    <property type="match status" value="1"/>
</dbReference>
<dbReference type="EMBL" id="SKBN01000124">
    <property type="protein sequence ID" value="TGJ82539.1"/>
    <property type="molecule type" value="Genomic_DNA"/>
</dbReference>
<keyword evidence="1 4" id="KW-0479">Metal-binding</keyword>
<dbReference type="AlphaFoldDB" id="A0A4Z0YE92"/>
<proteinExistence type="predicted"/>
<evidence type="ECO:0000313" key="7">
    <source>
        <dbReference type="EMBL" id="TGJ82539.1"/>
    </source>
</evidence>
<feature type="region of interest" description="Disordered" evidence="5">
    <location>
        <begin position="402"/>
        <end position="607"/>
    </location>
</feature>
<feature type="compositionally biased region" description="Polar residues" evidence="5">
    <location>
        <begin position="500"/>
        <end position="532"/>
    </location>
</feature>
<evidence type="ECO:0000256" key="4">
    <source>
        <dbReference type="PROSITE-ProRule" id="PRU00723"/>
    </source>
</evidence>
<dbReference type="InterPro" id="IPR036855">
    <property type="entry name" value="Znf_CCCH_sf"/>
</dbReference>
<evidence type="ECO:0000256" key="1">
    <source>
        <dbReference type="ARBA" id="ARBA00022723"/>
    </source>
</evidence>